<dbReference type="SUPFAM" id="SSF55785">
    <property type="entry name" value="PYP-like sensor domain (PAS domain)"/>
    <property type="match status" value="2"/>
</dbReference>
<accession>A0A1I1NTD7</accession>
<evidence type="ECO:0000256" key="1">
    <source>
        <dbReference type="ARBA" id="ARBA00012282"/>
    </source>
</evidence>
<dbReference type="GO" id="GO:0006355">
    <property type="term" value="P:regulation of DNA-templated transcription"/>
    <property type="evidence" value="ECO:0007669"/>
    <property type="project" value="InterPro"/>
</dbReference>
<evidence type="ECO:0000256" key="2">
    <source>
        <dbReference type="ARBA" id="ARBA00022636"/>
    </source>
</evidence>
<dbReference type="Pfam" id="PF08448">
    <property type="entry name" value="PAS_4"/>
    <property type="match status" value="1"/>
</dbReference>
<dbReference type="CDD" id="cd01949">
    <property type="entry name" value="GGDEF"/>
    <property type="match status" value="1"/>
</dbReference>
<evidence type="ECO:0000259" key="5">
    <source>
        <dbReference type="PROSITE" id="PS50887"/>
    </source>
</evidence>
<gene>
    <name evidence="6" type="ORF">SAMN05660831_00431</name>
</gene>
<keyword evidence="2" id="KW-0973">c-di-GMP</keyword>
<evidence type="ECO:0000313" key="6">
    <source>
        <dbReference type="EMBL" id="SFD00931.1"/>
    </source>
</evidence>
<dbReference type="AlphaFoldDB" id="A0A1I1NTD7"/>
<evidence type="ECO:0000259" key="4">
    <source>
        <dbReference type="PROSITE" id="PS50883"/>
    </source>
</evidence>
<feature type="domain" description="PAS" evidence="3">
    <location>
        <begin position="23"/>
        <end position="81"/>
    </location>
</feature>
<dbReference type="Gene3D" id="3.30.70.270">
    <property type="match status" value="1"/>
</dbReference>
<dbReference type="InterPro" id="IPR029016">
    <property type="entry name" value="GAF-like_dom_sf"/>
</dbReference>
<protein>
    <recommendedName>
        <fullName evidence="1">cyclic-guanylate-specific phosphodiesterase</fullName>
        <ecNumber evidence="1">3.1.4.52</ecNumber>
    </recommendedName>
</protein>
<dbReference type="NCBIfam" id="TIGR00254">
    <property type="entry name" value="GGDEF"/>
    <property type="match status" value="1"/>
</dbReference>
<dbReference type="SMART" id="SM00091">
    <property type="entry name" value="PAS"/>
    <property type="match status" value="2"/>
</dbReference>
<dbReference type="FunFam" id="3.20.20.450:FF:000001">
    <property type="entry name" value="Cyclic di-GMP phosphodiesterase yahA"/>
    <property type="match status" value="1"/>
</dbReference>
<dbReference type="SUPFAM" id="SSF141868">
    <property type="entry name" value="EAL domain-like"/>
    <property type="match status" value="1"/>
</dbReference>
<dbReference type="SUPFAM" id="SSF55073">
    <property type="entry name" value="Nucleotide cyclase"/>
    <property type="match status" value="1"/>
</dbReference>
<dbReference type="InterPro" id="IPR003018">
    <property type="entry name" value="GAF"/>
</dbReference>
<dbReference type="InterPro" id="IPR035919">
    <property type="entry name" value="EAL_sf"/>
</dbReference>
<dbReference type="NCBIfam" id="TIGR00229">
    <property type="entry name" value="sensory_box"/>
    <property type="match status" value="2"/>
</dbReference>
<dbReference type="CDD" id="cd01948">
    <property type="entry name" value="EAL"/>
    <property type="match status" value="1"/>
</dbReference>
<organism evidence="6 7">
    <name type="scientific">Thiohalospira halophila DSM 15071</name>
    <dbReference type="NCBI Taxonomy" id="1123397"/>
    <lineage>
        <taxon>Bacteria</taxon>
        <taxon>Pseudomonadati</taxon>
        <taxon>Pseudomonadota</taxon>
        <taxon>Gammaproteobacteria</taxon>
        <taxon>Thiohalospirales</taxon>
        <taxon>Thiohalospiraceae</taxon>
        <taxon>Thiohalospira</taxon>
    </lineage>
</organism>
<dbReference type="PROSITE" id="PS50883">
    <property type="entry name" value="EAL"/>
    <property type="match status" value="1"/>
</dbReference>
<keyword evidence="7" id="KW-1185">Reference proteome</keyword>
<dbReference type="InterPro" id="IPR013767">
    <property type="entry name" value="PAS_fold"/>
</dbReference>
<feature type="domain" description="PAS" evidence="3">
    <location>
        <begin position="310"/>
        <end position="349"/>
    </location>
</feature>
<dbReference type="STRING" id="1123397.SAMN05660831_00431"/>
<dbReference type="PROSITE" id="PS50887">
    <property type="entry name" value="GGDEF"/>
    <property type="match status" value="1"/>
</dbReference>
<dbReference type="PANTHER" id="PTHR44757">
    <property type="entry name" value="DIGUANYLATE CYCLASE DGCP"/>
    <property type="match status" value="1"/>
</dbReference>
<dbReference type="Proteomes" id="UP000198611">
    <property type="component" value="Unassembled WGS sequence"/>
</dbReference>
<dbReference type="CDD" id="cd00130">
    <property type="entry name" value="PAS"/>
    <property type="match status" value="2"/>
</dbReference>
<dbReference type="Pfam" id="PF13185">
    <property type="entry name" value="GAF_2"/>
    <property type="match status" value="1"/>
</dbReference>
<dbReference type="Gene3D" id="3.30.450.20">
    <property type="entry name" value="PAS domain"/>
    <property type="match status" value="2"/>
</dbReference>
<dbReference type="EMBL" id="FOMJ01000001">
    <property type="protein sequence ID" value="SFD00931.1"/>
    <property type="molecule type" value="Genomic_DNA"/>
</dbReference>
<dbReference type="Pfam" id="PF00563">
    <property type="entry name" value="EAL"/>
    <property type="match status" value="1"/>
</dbReference>
<dbReference type="PROSITE" id="PS50112">
    <property type="entry name" value="PAS"/>
    <property type="match status" value="2"/>
</dbReference>
<dbReference type="GO" id="GO:0071111">
    <property type="term" value="F:cyclic-guanylate-specific phosphodiesterase activity"/>
    <property type="evidence" value="ECO:0007669"/>
    <property type="project" value="UniProtKB-EC"/>
</dbReference>
<feature type="domain" description="GGDEF" evidence="5">
    <location>
        <begin position="466"/>
        <end position="604"/>
    </location>
</feature>
<reference evidence="6 7" key="1">
    <citation type="submission" date="2016-10" db="EMBL/GenBank/DDBJ databases">
        <authorList>
            <person name="de Groot N.N."/>
        </authorList>
    </citation>
    <scope>NUCLEOTIDE SEQUENCE [LARGE SCALE GENOMIC DNA]</scope>
    <source>
        <strain evidence="6 7">HL3</strain>
    </source>
</reference>
<dbReference type="InterPro" id="IPR000014">
    <property type="entry name" value="PAS"/>
</dbReference>
<dbReference type="SUPFAM" id="SSF55781">
    <property type="entry name" value="GAF domain-like"/>
    <property type="match status" value="1"/>
</dbReference>
<name>A0A1I1NTD7_9GAMM</name>
<dbReference type="Pfam" id="PF00989">
    <property type="entry name" value="PAS"/>
    <property type="match status" value="1"/>
</dbReference>
<dbReference type="Gene3D" id="3.30.450.40">
    <property type="match status" value="1"/>
</dbReference>
<dbReference type="Pfam" id="PF00990">
    <property type="entry name" value="GGDEF"/>
    <property type="match status" value="1"/>
</dbReference>
<dbReference type="Gene3D" id="3.20.20.450">
    <property type="entry name" value="EAL domain"/>
    <property type="match status" value="1"/>
</dbReference>
<feature type="domain" description="EAL" evidence="4">
    <location>
        <begin position="613"/>
        <end position="866"/>
    </location>
</feature>
<proteinExistence type="predicted"/>
<dbReference type="InterPro" id="IPR029787">
    <property type="entry name" value="Nucleotide_cyclase"/>
</dbReference>
<sequence>MTAEVVPPEVTSEIGHSLMAEGPDAVIILGPDQRIRRFNRAAEEIFGFRESEMVGAPLDDLLLPEQTRQHGAYLDALAQQETAVMRMGERGHINARHRDGRTITLDATVGVLRHQESPWFFAFLRDITAQAQAEADLRHQRDLYHAISASNRLLIRNPVPDDAYSEICRIIVRLGGLGLAWIGLPSENGDFRPVAAFGEAADYVRNIRVTADPEQSEGRGPGGRVLREDQPVLIPDIQAEPTMAPWQEAARAHGLASVGGFPIRRGGSVAGVLLVYGRERDFFTPERVNLLEELAADLGAALDHYDQLQSNYRLLEILEATPDFVAIAEPEGRITYANPATRAGLGFDPVGHGIDTIHPDPSRRRLREEALPTARREGRWQGEIDVRVRGGREVHSFSQVIIAHSPEPGGEPSHYSTIARDIHDLKEAEARIEELSYRDRVTGLPNRTALRERLVEESRRLSRTGRQGAVVHLDLDGFKGINDTLGTEVGDGVLCAVGLRLRGQVRTEDVVAHIGADEFVVLLLDLEGTPEAAATAADRLAERMREEFSIPLKVEGRRHRLKASFGITLFPRADHDPDQLLRETDIALDPVKARGGDDIAFFQPGMLATTQRELELEQALADALDGGDIQVVYQPQWDLASGRMVGMEALARWEHPERGAISPAEFVPLAERSGLINRLGDSVLEQVLTQLREWEAAGYAIPPMGVAVNISPRQFAALDWEAGIHERLRRFGVAGDRLKLEVTESLLMENLATAADKLARLRAEGICFALDDFGTGYSSLAYLQELPLDYVKIDRSFVQRIGDGDAGEGIIEAVLAMASHLGLDVIAEGVETEAQADFLRSRNCDAGQGFLWARPLPPAEVAALLP</sequence>
<evidence type="ECO:0000313" key="7">
    <source>
        <dbReference type="Proteomes" id="UP000198611"/>
    </source>
</evidence>
<dbReference type="SMART" id="SM00065">
    <property type="entry name" value="GAF"/>
    <property type="match status" value="1"/>
</dbReference>
<dbReference type="InterPro" id="IPR001633">
    <property type="entry name" value="EAL_dom"/>
</dbReference>
<dbReference type="EC" id="3.1.4.52" evidence="1"/>
<dbReference type="InterPro" id="IPR000160">
    <property type="entry name" value="GGDEF_dom"/>
</dbReference>
<dbReference type="PANTHER" id="PTHR44757:SF2">
    <property type="entry name" value="BIOFILM ARCHITECTURE MAINTENANCE PROTEIN MBAA"/>
    <property type="match status" value="1"/>
</dbReference>
<dbReference type="InterPro" id="IPR043128">
    <property type="entry name" value="Rev_trsase/Diguanyl_cyclase"/>
</dbReference>
<dbReference type="SMART" id="SM00267">
    <property type="entry name" value="GGDEF"/>
    <property type="match status" value="1"/>
</dbReference>
<evidence type="ECO:0000259" key="3">
    <source>
        <dbReference type="PROSITE" id="PS50112"/>
    </source>
</evidence>
<dbReference type="SMART" id="SM00052">
    <property type="entry name" value="EAL"/>
    <property type="match status" value="1"/>
</dbReference>
<dbReference type="InterPro" id="IPR013656">
    <property type="entry name" value="PAS_4"/>
</dbReference>
<dbReference type="InterPro" id="IPR052155">
    <property type="entry name" value="Biofilm_reg_signaling"/>
</dbReference>
<dbReference type="InterPro" id="IPR035965">
    <property type="entry name" value="PAS-like_dom_sf"/>
</dbReference>